<dbReference type="Pfam" id="PF11253">
    <property type="entry name" value="DUF3052"/>
    <property type="match status" value="1"/>
</dbReference>
<protein>
    <submittedName>
        <fullName evidence="1">DUF3052 domain-containing protein</fullName>
    </submittedName>
</protein>
<dbReference type="Proteomes" id="UP001589718">
    <property type="component" value="Unassembled WGS sequence"/>
</dbReference>
<reference evidence="1 2" key="1">
    <citation type="submission" date="2024-09" db="EMBL/GenBank/DDBJ databases">
        <authorList>
            <person name="Sun Q."/>
            <person name="Mori K."/>
        </authorList>
    </citation>
    <scope>NUCLEOTIDE SEQUENCE [LARGE SCALE GENOMIC DNA]</scope>
    <source>
        <strain evidence="1 2">JCM 4362</strain>
    </source>
</reference>
<accession>A0ABV5PIX4</accession>
<comment type="caution">
    <text evidence="1">The sequence shown here is derived from an EMBL/GenBank/DDBJ whole genome shotgun (WGS) entry which is preliminary data.</text>
</comment>
<dbReference type="EMBL" id="JBHMCR010000016">
    <property type="protein sequence ID" value="MFB9523158.1"/>
    <property type="molecule type" value="Genomic_DNA"/>
</dbReference>
<name>A0ABV5PIX4_STRCM</name>
<keyword evidence="2" id="KW-1185">Reference proteome</keyword>
<dbReference type="InterPro" id="IPR021412">
    <property type="entry name" value="DUF3052"/>
</dbReference>
<organism evidence="1 2">
    <name type="scientific">Streptomyces cremeus</name>
    <dbReference type="NCBI Taxonomy" id="66881"/>
    <lineage>
        <taxon>Bacteria</taxon>
        <taxon>Bacillati</taxon>
        <taxon>Actinomycetota</taxon>
        <taxon>Actinomycetes</taxon>
        <taxon>Kitasatosporales</taxon>
        <taxon>Streptomycetaceae</taxon>
        <taxon>Streptomyces</taxon>
    </lineage>
</organism>
<evidence type="ECO:0000313" key="1">
    <source>
        <dbReference type="EMBL" id="MFB9523158.1"/>
    </source>
</evidence>
<gene>
    <name evidence="1" type="ORF">ACFFTU_24765</name>
</gene>
<evidence type="ECO:0000313" key="2">
    <source>
        <dbReference type="Proteomes" id="UP001589718"/>
    </source>
</evidence>
<proteinExistence type="predicted"/>
<dbReference type="RefSeq" id="WP_345219817.1">
    <property type="nucleotide sequence ID" value="NZ_BAAAXE010000002.1"/>
</dbReference>
<sequence length="134" mass="14554">MTTTEMNLAKRLGFAPGQTVAEIGWDDDCDDELRGSVEEVTGTELLDEEAEEAVDVVLLWWRDDEGDLADDLMDAASRLKDGGYIWLVTPKMGRNGYVDPGDVHEGAQAAGLTQGTSLVAAQDWIGTKLARPSR</sequence>